<reference evidence="5 6" key="1">
    <citation type="submission" date="2015-12" db="EMBL/GenBank/DDBJ databases">
        <title>Genome sequence of the marine Rhodobacteraceae strain O3.65, Candidatus Tritonibacter horizontis.</title>
        <authorList>
            <person name="Poehlein A."/>
            <person name="Giebel H.A."/>
            <person name="Voget S."/>
            <person name="Brinkhoff T."/>
        </authorList>
    </citation>
    <scope>NUCLEOTIDE SEQUENCE [LARGE SCALE GENOMIC DNA]</scope>
    <source>
        <strain evidence="5 6">O3.65</strain>
    </source>
</reference>
<dbReference type="EMBL" id="LPUY01000012">
    <property type="protein sequence ID" value="KUP94505.1"/>
    <property type="molecule type" value="Genomic_DNA"/>
</dbReference>
<keyword evidence="3" id="KW-0574">Periplasm</keyword>
<evidence type="ECO:0000256" key="2">
    <source>
        <dbReference type="ARBA" id="ARBA00022729"/>
    </source>
</evidence>
<dbReference type="InterPro" id="IPR038404">
    <property type="entry name" value="TRAP_DctP_sf"/>
</dbReference>
<dbReference type="OrthoDB" id="6114763at2"/>
<keyword evidence="6" id="KW-1185">Reference proteome</keyword>
<accession>A0A132C1J3</accession>
<feature type="signal peptide" evidence="4">
    <location>
        <begin position="1"/>
        <end position="24"/>
    </location>
</feature>
<comment type="caution">
    <text evidence="5">The sequence shown here is derived from an EMBL/GenBank/DDBJ whole genome shotgun (WGS) entry which is preliminary data.</text>
</comment>
<sequence length="354" mass="38927">MTKSLIMGAAFAASSVIGVTAASADNINLRIGSGHPPSVVYAGLMIDFFQAELKSRVEARTDHTINFVEGYSGSIVKVTEVLDGVQDGILDIGGMCFCFESSNLPLHAFQAMLPFGPMNPEVSLQVAQEVYEEVPYMNDVFEDKFNQVLLARIADGGYNLGTSFDWNNLSDLQGQKIAGAGLNLNWLDYAGVLPVQSSLADAYSEMMTNVYEGWIMFPSAWVNLKLHEPGPFYTLTGFGSITWHGLTMNKDSFEALPEDVKPILLEVAAEFEEETGRKNRAEYDRLVEELRGMITVKEIDPQARLDWASALAPWPQSQAEALDAQGLPGSQVLNLALERAEAHGYAWPVRYDIK</sequence>
<evidence type="ECO:0000256" key="3">
    <source>
        <dbReference type="ARBA" id="ARBA00022764"/>
    </source>
</evidence>
<dbReference type="Pfam" id="PF03480">
    <property type="entry name" value="DctP"/>
    <property type="match status" value="1"/>
</dbReference>
<dbReference type="PATRIC" id="fig|1768241.3.peg.437"/>
<dbReference type="GO" id="GO:0055085">
    <property type="term" value="P:transmembrane transport"/>
    <property type="evidence" value="ECO:0007669"/>
    <property type="project" value="InterPro"/>
</dbReference>
<dbReference type="PANTHER" id="PTHR33376">
    <property type="match status" value="1"/>
</dbReference>
<keyword evidence="2 4" id="KW-0732">Signal</keyword>
<gene>
    <name evidence="5" type="ORF">TRIHO_04310</name>
</gene>
<evidence type="ECO:0000313" key="5">
    <source>
        <dbReference type="EMBL" id="KUP94505.1"/>
    </source>
</evidence>
<dbReference type="RefSeq" id="WP_082704979.1">
    <property type="nucleotide sequence ID" value="NZ_LPUY01000012.1"/>
</dbReference>
<organism evidence="5 6">
    <name type="scientific">Tritonibacter horizontis</name>
    <dbReference type="NCBI Taxonomy" id="1768241"/>
    <lineage>
        <taxon>Bacteria</taxon>
        <taxon>Pseudomonadati</taxon>
        <taxon>Pseudomonadota</taxon>
        <taxon>Alphaproteobacteria</taxon>
        <taxon>Rhodobacterales</taxon>
        <taxon>Paracoccaceae</taxon>
        <taxon>Tritonibacter</taxon>
    </lineage>
</organism>
<dbReference type="GO" id="GO:0042597">
    <property type="term" value="C:periplasmic space"/>
    <property type="evidence" value="ECO:0007669"/>
    <property type="project" value="UniProtKB-SubCell"/>
</dbReference>
<dbReference type="AlphaFoldDB" id="A0A132C1J3"/>
<name>A0A132C1J3_9RHOB</name>
<evidence type="ECO:0000313" key="6">
    <source>
        <dbReference type="Proteomes" id="UP000068382"/>
    </source>
</evidence>
<dbReference type="PANTHER" id="PTHR33376:SF15">
    <property type="entry name" value="BLL6794 PROTEIN"/>
    <property type="match status" value="1"/>
</dbReference>
<evidence type="ECO:0000256" key="1">
    <source>
        <dbReference type="ARBA" id="ARBA00004418"/>
    </source>
</evidence>
<evidence type="ECO:0000256" key="4">
    <source>
        <dbReference type="SAM" id="SignalP"/>
    </source>
</evidence>
<feature type="chain" id="PRO_5007288767" evidence="4">
    <location>
        <begin position="25"/>
        <end position="354"/>
    </location>
</feature>
<dbReference type="InterPro" id="IPR018389">
    <property type="entry name" value="DctP_fam"/>
</dbReference>
<dbReference type="Gene3D" id="3.40.190.170">
    <property type="entry name" value="Bacterial extracellular solute-binding protein, family 7"/>
    <property type="match status" value="1"/>
</dbReference>
<protein>
    <submittedName>
        <fullName evidence="5">Bacterial extracellular solute-binding protein, family 7</fullName>
    </submittedName>
</protein>
<comment type="subcellular location">
    <subcellularLocation>
        <location evidence="1">Periplasm</location>
    </subcellularLocation>
</comment>
<proteinExistence type="predicted"/>
<dbReference type="Proteomes" id="UP000068382">
    <property type="component" value="Unassembled WGS sequence"/>
</dbReference>